<name>A0AAN9MTS6_CANGL</name>
<dbReference type="AlphaFoldDB" id="A0AAN9MTS6"/>
<evidence type="ECO:0000313" key="2">
    <source>
        <dbReference type="Proteomes" id="UP001367508"/>
    </source>
</evidence>
<organism evidence="1 2">
    <name type="scientific">Canavalia gladiata</name>
    <name type="common">Sword bean</name>
    <name type="synonym">Dolichos gladiatus</name>
    <dbReference type="NCBI Taxonomy" id="3824"/>
    <lineage>
        <taxon>Eukaryota</taxon>
        <taxon>Viridiplantae</taxon>
        <taxon>Streptophyta</taxon>
        <taxon>Embryophyta</taxon>
        <taxon>Tracheophyta</taxon>
        <taxon>Spermatophyta</taxon>
        <taxon>Magnoliopsida</taxon>
        <taxon>eudicotyledons</taxon>
        <taxon>Gunneridae</taxon>
        <taxon>Pentapetalae</taxon>
        <taxon>rosids</taxon>
        <taxon>fabids</taxon>
        <taxon>Fabales</taxon>
        <taxon>Fabaceae</taxon>
        <taxon>Papilionoideae</taxon>
        <taxon>50 kb inversion clade</taxon>
        <taxon>NPAAA clade</taxon>
        <taxon>indigoferoid/millettioid clade</taxon>
        <taxon>Phaseoleae</taxon>
        <taxon>Canavalia</taxon>
    </lineage>
</organism>
<proteinExistence type="predicted"/>
<accession>A0AAN9MTS6</accession>
<gene>
    <name evidence="1" type="ORF">VNO77_02897</name>
</gene>
<reference evidence="1 2" key="1">
    <citation type="submission" date="2024-01" db="EMBL/GenBank/DDBJ databases">
        <title>The genomes of 5 underutilized Papilionoideae crops provide insights into root nodulation and disease resistanc.</title>
        <authorList>
            <person name="Jiang F."/>
        </authorList>
    </citation>
    <scope>NUCLEOTIDE SEQUENCE [LARGE SCALE GENOMIC DNA]</scope>
    <source>
        <strain evidence="1">LVBAO_FW01</strain>
        <tissue evidence="1">Leaves</tissue>
    </source>
</reference>
<dbReference type="EMBL" id="JAYMYQ010000001">
    <property type="protein sequence ID" value="KAK7360880.1"/>
    <property type="molecule type" value="Genomic_DNA"/>
</dbReference>
<dbReference type="Proteomes" id="UP001367508">
    <property type="component" value="Unassembled WGS sequence"/>
</dbReference>
<sequence length="152" mass="16906">MVSNTRRCFPLELRLHLMSPTSFCLGCCFSKGLIECGIFSLALCLHDEVHVKFVGPEARLIYSFERYGATPLGSEYASGLPCVRLLSPYCLHLQLNYIRAKVDRDLPSFSTLPGPGDTETGIGRRICYQALDNCTWSLRLEAINVDQSAILA</sequence>
<protein>
    <submittedName>
        <fullName evidence="1">Uncharacterized protein</fullName>
    </submittedName>
</protein>
<evidence type="ECO:0000313" key="1">
    <source>
        <dbReference type="EMBL" id="KAK7360880.1"/>
    </source>
</evidence>
<keyword evidence="2" id="KW-1185">Reference proteome</keyword>
<comment type="caution">
    <text evidence="1">The sequence shown here is derived from an EMBL/GenBank/DDBJ whole genome shotgun (WGS) entry which is preliminary data.</text>
</comment>